<accession>A0A085N341</accession>
<gene>
    <name evidence="5" type="ORF">M513_07875</name>
    <name evidence="6" type="ORF">M514_07875</name>
</gene>
<organism evidence="6">
    <name type="scientific">Trichuris suis</name>
    <name type="common">pig whipworm</name>
    <dbReference type="NCBI Taxonomy" id="68888"/>
    <lineage>
        <taxon>Eukaryota</taxon>
        <taxon>Metazoa</taxon>
        <taxon>Ecdysozoa</taxon>
        <taxon>Nematoda</taxon>
        <taxon>Enoplea</taxon>
        <taxon>Dorylaimia</taxon>
        <taxon>Trichinellida</taxon>
        <taxon>Trichuridae</taxon>
        <taxon>Trichuris</taxon>
    </lineage>
</organism>
<reference evidence="6 7" key="1">
    <citation type="journal article" date="2014" name="Nat. Genet.">
        <title>Genome and transcriptome of the porcine whipworm Trichuris suis.</title>
        <authorList>
            <person name="Jex A.R."/>
            <person name="Nejsum P."/>
            <person name="Schwarz E.M."/>
            <person name="Hu L."/>
            <person name="Young N.D."/>
            <person name="Hall R.S."/>
            <person name="Korhonen P.K."/>
            <person name="Liao S."/>
            <person name="Thamsborg S."/>
            <person name="Xia J."/>
            <person name="Xu P."/>
            <person name="Wang S."/>
            <person name="Scheerlinck J.P."/>
            <person name="Hofmann A."/>
            <person name="Sternberg P.W."/>
            <person name="Wang J."/>
            <person name="Gasser R.B."/>
        </authorList>
    </citation>
    <scope>NUCLEOTIDE SEQUENCE [LARGE SCALE GENOMIC DNA]</scope>
    <source>
        <strain evidence="6">DCEP-RM93F</strain>
        <strain evidence="5">DCEP-RM93M</strain>
    </source>
</reference>
<protein>
    <submittedName>
        <fullName evidence="6">Uncharacterized protein</fullName>
    </submittedName>
</protein>
<proteinExistence type="predicted"/>
<evidence type="ECO:0000256" key="1">
    <source>
        <dbReference type="ARBA" id="ARBA00023015"/>
    </source>
</evidence>
<dbReference type="EMBL" id="KL367564">
    <property type="protein sequence ID" value="KFD63887.1"/>
    <property type="molecule type" value="Genomic_DNA"/>
</dbReference>
<evidence type="ECO:0000313" key="5">
    <source>
        <dbReference type="EMBL" id="KFD51275.1"/>
    </source>
</evidence>
<dbReference type="SUPFAM" id="SSF48508">
    <property type="entry name" value="Nuclear receptor ligand-binding domain"/>
    <property type="match status" value="1"/>
</dbReference>
<evidence type="ECO:0000313" key="7">
    <source>
        <dbReference type="Proteomes" id="UP000030764"/>
    </source>
</evidence>
<dbReference type="AlphaFoldDB" id="A0A085N341"/>
<evidence type="ECO:0000256" key="3">
    <source>
        <dbReference type="ARBA" id="ARBA00023170"/>
    </source>
</evidence>
<evidence type="ECO:0000256" key="4">
    <source>
        <dbReference type="SAM" id="MobiDB-lite"/>
    </source>
</evidence>
<keyword evidence="2" id="KW-0804">Transcription</keyword>
<evidence type="ECO:0000256" key="2">
    <source>
        <dbReference type="ARBA" id="ARBA00023163"/>
    </source>
</evidence>
<sequence length="248" mass="27110">MSAIQDCKIGGKRFSKEARGLKDPAQVEVLQDQAVYMLVQHCQASQANPIQRRHEIHDNVVARSIGGNAEMYPSGGITPLGAPPLGTLARKGPVRVEDARKQNGDWATLLGTKLLPTDRDSTVARTSSPCHPPKANGRVKTPSQTLLNLWNNAFSQALFNLSGERPKKVTEREIHQIIVHAVVVAQAISLGMNVRWLFCMVTDDASAALRCTCGKPVVRNGAADREAPGQAWDHSDYRQVARVPVPWQ</sequence>
<keyword evidence="7" id="KW-1185">Reference proteome</keyword>
<dbReference type="InterPro" id="IPR035500">
    <property type="entry name" value="NHR-like_dom_sf"/>
</dbReference>
<dbReference type="Proteomes" id="UP000030758">
    <property type="component" value="Unassembled WGS sequence"/>
</dbReference>
<name>A0A085N341_9BILA</name>
<dbReference type="EMBL" id="KL363241">
    <property type="protein sequence ID" value="KFD51275.1"/>
    <property type="molecule type" value="Genomic_DNA"/>
</dbReference>
<dbReference type="Proteomes" id="UP000030764">
    <property type="component" value="Unassembled WGS sequence"/>
</dbReference>
<feature type="region of interest" description="Disordered" evidence="4">
    <location>
        <begin position="120"/>
        <end position="139"/>
    </location>
</feature>
<keyword evidence="3" id="KW-0675">Receptor</keyword>
<evidence type="ECO:0000313" key="6">
    <source>
        <dbReference type="EMBL" id="KFD63887.1"/>
    </source>
</evidence>
<keyword evidence="1" id="KW-0805">Transcription regulation</keyword>